<comment type="subcellular location">
    <subcellularLocation>
        <location evidence="1">Nucleus</location>
    </subcellularLocation>
</comment>
<dbReference type="PROSITE" id="PS50048">
    <property type="entry name" value="ZN2_CY6_FUNGAL_2"/>
    <property type="match status" value="1"/>
</dbReference>
<feature type="domain" description="Zn(2)-C6 fungal-type" evidence="4">
    <location>
        <begin position="36"/>
        <end position="64"/>
    </location>
</feature>
<proteinExistence type="predicted"/>
<reference evidence="5" key="1">
    <citation type="submission" date="2021-07" db="EMBL/GenBank/DDBJ databases">
        <authorList>
            <person name="Durling M."/>
        </authorList>
    </citation>
    <scope>NUCLEOTIDE SEQUENCE</scope>
</reference>
<name>A0A9N9KSJ6_9HELO</name>
<dbReference type="Pfam" id="PF11951">
    <property type="entry name" value="Fungal_trans_2"/>
    <property type="match status" value="1"/>
</dbReference>
<dbReference type="PROSITE" id="PS00463">
    <property type="entry name" value="ZN2_CY6_FUNGAL_1"/>
    <property type="match status" value="1"/>
</dbReference>
<feature type="region of interest" description="Disordered" evidence="3">
    <location>
        <begin position="1"/>
        <end position="33"/>
    </location>
</feature>
<evidence type="ECO:0000256" key="1">
    <source>
        <dbReference type="ARBA" id="ARBA00004123"/>
    </source>
</evidence>
<dbReference type="OrthoDB" id="4835445at2759"/>
<dbReference type="CDD" id="cd00067">
    <property type="entry name" value="GAL4"/>
    <property type="match status" value="1"/>
</dbReference>
<dbReference type="GO" id="GO:0045944">
    <property type="term" value="P:positive regulation of transcription by RNA polymerase II"/>
    <property type="evidence" value="ECO:0007669"/>
    <property type="project" value="TreeGrafter"/>
</dbReference>
<dbReference type="AlphaFoldDB" id="A0A9N9KSJ6"/>
<dbReference type="PANTHER" id="PTHR37534">
    <property type="entry name" value="TRANSCRIPTIONAL ACTIVATOR PROTEIN UGA3"/>
    <property type="match status" value="1"/>
</dbReference>
<dbReference type="GO" id="GO:0000976">
    <property type="term" value="F:transcription cis-regulatory region binding"/>
    <property type="evidence" value="ECO:0007669"/>
    <property type="project" value="TreeGrafter"/>
</dbReference>
<evidence type="ECO:0000313" key="5">
    <source>
        <dbReference type="EMBL" id="CAG8952203.1"/>
    </source>
</evidence>
<evidence type="ECO:0000259" key="4">
    <source>
        <dbReference type="PROSITE" id="PS50048"/>
    </source>
</evidence>
<dbReference type="SMART" id="SM00066">
    <property type="entry name" value="GAL4"/>
    <property type="match status" value="1"/>
</dbReference>
<evidence type="ECO:0000256" key="3">
    <source>
        <dbReference type="SAM" id="MobiDB-lite"/>
    </source>
</evidence>
<dbReference type="SUPFAM" id="SSF57701">
    <property type="entry name" value="Zn2/Cys6 DNA-binding domain"/>
    <property type="match status" value="1"/>
</dbReference>
<sequence length="645" mass="73073">MMSTNAGPVSSQREQIVSKSTAAVLNPRRAPKSRNGCLRCKAKRLKCDEKKPECVQCYKKNLPCPGYKAKPLIWSTKHEKLLDPRANISQIRPTAIQEHRQESVIPEREKDESVDEPVLIPETPLPCEEIPSPPAVLSEKQSSSSQLTDSLSAIRQQLHRSTVPEFLLHLPTMLVEYYFNYVCRIFSCFDGTLNPFRSTIGRLWDGSAPIYYAIQSMAAAYLANHFPRMSQVGIQMQRETYRCLYQTQADGEENLDKSLLTVLLVGQTTAWHNPKDLGLMHLRNAKRLNRRRIEKQGSDVGIREQRQNKFFEECILYWDMLAGFVDDHTEGVELPGFQFNTSPEAISPSFPPDSSHQEKIFPHPWTGVAPRAQKLFAQVGRLIRYHKKNIAQDAASLDFLNLDFSFELDLRLPDSQTQTLETAKILEEELLAFEAPPQASLVDAGDENTPLDHYILLAEAFRCAALLQIYRVFPSILQLRVPSSDSMNNFSSSDFLFSQQEPHFKFLPQTHHQAPTDFLLPLALHTISLLKQIPITSGTRCLQPILFITVASELVFTTHNAFSPDPFSAAQTGMFNSITSREIDIADARSFVTTRFQEFCRSMPRKPFDVGLGIIEEMWRRGDGGVEGLFWMDVMEERGGGTIFG</sequence>
<dbReference type="CDD" id="cd12148">
    <property type="entry name" value="fungal_TF_MHR"/>
    <property type="match status" value="1"/>
</dbReference>
<evidence type="ECO:0000313" key="6">
    <source>
        <dbReference type="Proteomes" id="UP000696280"/>
    </source>
</evidence>
<feature type="compositionally biased region" description="Polar residues" evidence="3">
    <location>
        <begin position="1"/>
        <end position="23"/>
    </location>
</feature>
<gene>
    <name evidence="5" type="ORF">HYFRA_00000943</name>
</gene>
<keyword evidence="6" id="KW-1185">Reference proteome</keyword>
<dbReference type="Pfam" id="PF00172">
    <property type="entry name" value="Zn_clus"/>
    <property type="match status" value="1"/>
</dbReference>
<evidence type="ECO:0000256" key="2">
    <source>
        <dbReference type="ARBA" id="ARBA00023242"/>
    </source>
</evidence>
<dbReference type="GO" id="GO:0000981">
    <property type="term" value="F:DNA-binding transcription factor activity, RNA polymerase II-specific"/>
    <property type="evidence" value="ECO:0007669"/>
    <property type="project" value="InterPro"/>
</dbReference>
<dbReference type="EMBL" id="CAJVRL010000045">
    <property type="protein sequence ID" value="CAG8952203.1"/>
    <property type="molecule type" value="Genomic_DNA"/>
</dbReference>
<dbReference type="InterPro" id="IPR001138">
    <property type="entry name" value="Zn2Cys6_DnaBD"/>
</dbReference>
<organism evidence="5 6">
    <name type="scientific">Hymenoscyphus fraxineus</name>
    <dbReference type="NCBI Taxonomy" id="746836"/>
    <lineage>
        <taxon>Eukaryota</taxon>
        <taxon>Fungi</taxon>
        <taxon>Dikarya</taxon>
        <taxon>Ascomycota</taxon>
        <taxon>Pezizomycotina</taxon>
        <taxon>Leotiomycetes</taxon>
        <taxon>Helotiales</taxon>
        <taxon>Helotiaceae</taxon>
        <taxon>Hymenoscyphus</taxon>
    </lineage>
</organism>
<dbReference type="Proteomes" id="UP000696280">
    <property type="component" value="Unassembled WGS sequence"/>
</dbReference>
<dbReference type="GO" id="GO:0008270">
    <property type="term" value="F:zinc ion binding"/>
    <property type="evidence" value="ECO:0007669"/>
    <property type="project" value="InterPro"/>
</dbReference>
<accession>A0A9N9KSJ6</accession>
<protein>
    <recommendedName>
        <fullName evidence="4">Zn(2)-C6 fungal-type domain-containing protein</fullName>
    </recommendedName>
</protein>
<comment type="caution">
    <text evidence="5">The sequence shown here is derived from an EMBL/GenBank/DDBJ whole genome shotgun (WGS) entry which is preliminary data.</text>
</comment>
<dbReference type="InterPro" id="IPR021858">
    <property type="entry name" value="Fun_TF"/>
</dbReference>
<dbReference type="Gene3D" id="4.10.240.10">
    <property type="entry name" value="Zn(2)-C6 fungal-type DNA-binding domain"/>
    <property type="match status" value="1"/>
</dbReference>
<dbReference type="PANTHER" id="PTHR37534:SF11">
    <property type="entry name" value="ZN(II)2CYS6 TRANSCRIPTION FACTOR (EUROFUNG)"/>
    <property type="match status" value="1"/>
</dbReference>
<dbReference type="InterPro" id="IPR036864">
    <property type="entry name" value="Zn2-C6_fun-type_DNA-bd_sf"/>
</dbReference>
<keyword evidence="2" id="KW-0539">Nucleus</keyword>
<dbReference type="GO" id="GO:0005634">
    <property type="term" value="C:nucleus"/>
    <property type="evidence" value="ECO:0007669"/>
    <property type="project" value="UniProtKB-SubCell"/>
</dbReference>